<dbReference type="Gene3D" id="3.40.50.2000">
    <property type="entry name" value="Glycogen Phosphorylase B"/>
    <property type="match status" value="2"/>
</dbReference>
<sequence>MSKKILAFRFSAMGDVAMTVPVLKEVLKQNPDTEIVMVSRPFLKPFFENIPRLTFFGADLNGEHNGFKGLRNLYKSLQAQGPFLAVADIHSVLRTFILDAFFQTSGTKVVRIDKGRKGKKQLTRPKDKVMQPLRPMPERYADVFRKIGLTVELPHQLSPKVSDALNQAELELLGGKNNSWIGIAPFAQHKGKAWGEVKAVALAKLLQEKENAKVIFFGGPGEESKLLDKCVEQVPGSINLAGKIKLKEELDIIEHLDVMVSMDSANMHMASLRGTPTVSVWGATHHYAGFIGYGQDKANIVELSTQELPCRPCSVFGNKPCLREDYACLEEVTPEMVYQRVATVLNK</sequence>
<evidence type="ECO:0000313" key="3">
    <source>
        <dbReference type="EMBL" id="QWG02453.1"/>
    </source>
</evidence>
<dbReference type="Proteomes" id="UP000678679">
    <property type="component" value="Chromosome 1"/>
</dbReference>
<protein>
    <submittedName>
        <fullName evidence="3">Glycosyltransferase family 9 protein</fullName>
    </submittedName>
</protein>
<dbReference type="InterPro" id="IPR002201">
    <property type="entry name" value="Glyco_trans_9"/>
</dbReference>
<name>A0AAX1N9M4_9BACT</name>
<dbReference type="GO" id="GO:0005829">
    <property type="term" value="C:cytosol"/>
    <property type="evidence" value="ECO:0007669"/>
    <property type="project" value="TreeGrafter"/>
</dbReference>
<dbReference type="GO" id="GO:0008713">
    <property type="term" value="F:ADP-heptose-lipopolysaccharide heptosyltransferase activity"/>
    <property type="evidence" value="ECO:0007669"/>
    <property type="project" value="TreeGrafter"/>
</dbReference>
<dbReference type="InterPro" id="IPR051199">
    <property type="entry name" value="LPS_LOS_Heptosyltrfase"/>
</dbReference>
<evidence type="ECO:0000256" key="2">
    <source>
        <dbReference type="ARBA" id="ARBA00022679"/>
    </source>
</evidence>
<dbReference type="Pfam" id="PF01075">
    <property type="entry name" value="Glyco_transf_9"/>
    <property type="match status" value="1"/>
</dbReference>
<proteinExistence type="predicted"/>
<dbReference type="AlphaFoldDB" id="A0AAX1N9M4"/>
<evidence type="ECO:0000313" key="4">
    <source>
        <dbReference type="Proteomes" id="UP000678679"/>
    </source>
</evidence>
<dbReference type="PANTHER" id="PTHR30160">
    <property type="entry name" value="TETRAACYLDISACCHARIDE 4'-KINASE-RELATED"/>
    <property type="match status" value="1"/>
</dbReference>
<reference evidence="3 4" key="1">
    <citation type="submission" date="2021-05" db="EMBL/GenBank/DDBJ databases">
        <title>Comparative genomic studies on the polysaccharide-degrading batcterial strains of the Flammeovirga genus.</title>
        <authorList>
            <person name="Zewei F."/>
            <person name="Zheng Z."/>
            <person name="Yu L."/>
            <person name="Ruyue G."/>
            <person name="Yanhong M."/>
            <person name="Yuanyuan C."/>
            <person name="Jingyan G."/>
            <person name="Wenjun H."/>
        </authorList>
    </citation>
    <scope>NUCLEOTIDE SEQUENCE [LARGE SCALE GENOMIC DNA]</scope>
    <source>
        <strain evidence="3 4">NBRC:100898</strain>
    </source>
</reference>
<dbReference type="EMBL" id="CP076132">
    <property type="protein sequence ID" value="QWG02453.1"/>
    <property type="molecule type" value="Genomic_DNA"/>
</dbReference>
<dbReference type="GO" id="GO:0009244">
    <property type="term" value="P:lipopolysaccharide core region biosynthetic process"/>
    <property type="evidence" value="ECO:0007669"/>
    <property type="project" value="TreeGrafter"/>
</dbReference>
<organism evidence="3 4">
    <name type="scientific">Flammeovirga yaeyamensis</name>
    <dbReference type="NCBI Taxonomy" id="367791"/>
    <lineage>
        <taxon>Bacteria</taxon>
        <taxon>Pseudomonadati</taxon>
        <taxon>Bacteroidota</taxon>
        <taxon>Cytophagia</taxon>
        <taxon>Cytophagales</taxon>
        <taxon>Flammeovirgaceae</taxon>
        <taxon>Flammeovirga</taxon>
    </lineage>
</organism>
<dbReference type="RefSeq" id="WP_169665039.1">
    <property type="nucleotide sequence ID" value="NZ_CP076132.1"/>
</dbReference>
<dbReference type="CDD" id="cd03789">
    <property type="entry name" value="GT9_LPS_heptosyltransferase"/>
    <property type="match status" value="1"/>
</dbReference>
<keyword evidence="4" id="KW-1185">Reference proteome</keyword>
<accession>A0AAX1N9M4</accession>
<dbReference type="KEGG" id="fya:KMW28_02440"/>
<dbReference type="SUPFAM" id="SSF53756">
    <property type="entry name" value="UDP-Glycosyltransferase/glycogen phosphorylase"/>
    <property type="match status" value="1"/>
</dbReference>
<dbReference type="PANTHER" id="PTHR30160:SF22">
    <property type="entry name" value="LIPOPOLYSACCHARIDE CORE BIOSYNTHESIS PROTEIN"/>
    <property type="match status" value="1"/>
</dbReference>
<gene>
    <name evidence="3" type="ORF">KMW28_02440</name>
</gene>
<evidence type="ECO:0000256" key="1">
    <source>
        <dbReference type="ARBA" id="ARBA00022676"/>
    </source>
</evidence>
<keyword evidence="1" id="KW-0328">Glycosyltransferase</keyword>
<keyword evidence="2" id="KW-0808">Transferase</keyword>